<feature type="chain" id="PRO_5043545610" evidence="2">
    <location>
        <begin position="30"/>
        <end position="119"/>
    </location>
</feature>
<keyword evidence="2" id="KW-0732">Signal</keyword>
<sequence>MTTYRSTSLAVYAAKFTFFVASLAFGASAAQGQVIDNFHGNTPATAQAYRSAPTITIEARGAQARAVDRGARKARAQVRSNQSRNAQPQPAGTLAGSYYIDQDPDINVRMLVQKDFAHQ</sequence>
<feature type="signal peptide" evidence="2">
    <location>
        <begin position="1"/>
        <end position="29"/>
    </location>
</feature>
<evidence type="ECO:0000313" key="4">
    <source>
        <dbReference type="Proteomes" id="UP000194137"/>
    </source>
</evidence>
<organism evidence="3 4">
    <name type="scientific">Pseudorhodoplanes sinuspersici</name>
    <dbReference type="NCBI Taxonomy" id="1235591"/>
    <lineage>
        <taxon>Bacteria</taxon>
        <taxon>Pseudomonadati</taxon>
        <taxon>Pseudomonadota</taxon>
        <taxon>Alphaproteobacteria</taxon>
        <taxon>Hyphomicrobiales</taxon>
        <taxon>Pseudorhodoplanes</taxon>
    </lineage>
</organism>
<keyword evidence="4" id="KW-1185">Reference proteome</keyword>
<evidence type="ECO:0000256" key="1">
    <source>
        <dbReference type="SAM" id="MobiDB-lite"/>
    </source>
</evidence>
<dbReference type="STRING" id="1235591.CAK95_11765"/>
<dbReference type="KEGG" id="psin:CAK95_11765"/>
<dbReference type="EMBL" id="CP021112">
    <property type="protein sequence ID" value="ARP99689.1"/>
    <property type="molecule type" value="Genomic_DNA"/>
</dbReference>
<name>A0A1W6ZQP5_9HYPH</name>
<protein>
    <submittedName>
        <fullName evidence="3">Uncharacterized protein</fullName>
    </submittedName>
</protein>
<proteinExistence type="predicted"/>
<accession>A0A1W6ZQP5</accession>
<dbReference type="AlphaFoldDB" id="A0A1W6ZQP5"/>
<dbReference type="Proteomes" id="UP000194137">
    <property type="component" value="Chromosome"/>
</dbReference>
<reference evidence="3 4" key="1">
    <citation type="submission" date="2017-05" db="EMBL/GenBank/DDBJ databases">
        <title>Full genome sequence of Pseudorhodoplanes sinuspersici.</title>
        <authorList>
            <person name="Dastgheib S.M.M."/>
            <person name="Shavandi M."/>
            <person name="Tirandaz H."/>
        </authorList>
    </citation>
    <scope>NUCLEOTIDE SEQUENCE [LARGE SCALE GENOMIC DNA]</scope>
    <source>
        <strain evidence="3 4">RIPI110</strain>
    </source>
</reference>
<gene>
    <name evidence="3" type="ORF">CAK95_11765</name>
</gene>
<feature type="region of interest" description="Disordered" evidence="1">
    <location>
        <begin position="66"/>
        <end position="94"/>
    </location>
</feature>
<evidence type="ECO:0000313" key="3">
    <source>
        <dbReference type="EMBL" id="ARP99689.1"/>
    </source>
</evidence>
<evidence type="ECO:0000256" key="2">
    <source>
        <dbReference type="SAM" id="SignalP"/>
    </source>
</evidence>
<feature type="compositionally biased region" description="Polar residues" evidence="1">
    <location>
        <begin position="78"/>
        <end position="90"/>
    </location>
</feature>
<dbReference type="RefSeq" id="WP_086088096.1">
    <property type="nucleotide sequence ID" value="NZ_CP021112.1"/>
</dbReference>